<keyword evidence="9" id="KW-0846">Cobalamin</keyword>
<dbReference type="InterPro" id="IPR017896">
    <property type="entry name" value="4Fe4S_Fe-S-bd"/>
</dbReference>
<keyword evidence="8 9" id="KW-0411">Iron-sulfur</keyword>
<dbReference type="RefSeq" id="WP_062118597.1">
    <property type="nucleotide sequence ID" value="NZ_CP013236.1"/>
</dbReference>
<organism evidence="11 12">
    <name type="scientific">Collimonas pratensis</name>
    <dbReference type="NCBI Taxonomy" id="279113"/>
    <lineage>
        <taxon>Bacteria</taxon>
        <taxon>Pseudomonadati</taxon>
        <taxon>Pseudomonadota</taxon>
        <taxon>Betaproteobacteria</taxon>
        <taxon>Burkholderiales</taxon>
        <taxon>Oxalobacteraceae</taxon>
        <taxon>Collimonas</taxon>
    </lineage>
</organism>
<comment type="cofactor">
    <cofactor evidence="9">
        <name>[4Fe-4S] cluster</name>
        <dbReference type="ChEBI" id="CHEBI:49883"/>
    </cofactor>
    <text evidence="9">Binds 2 [4Fe-4S] clusters per monomer.</text>
</comment>
<evidence type="ECO:0000313" key="12">
    <source>
        <dbReference type="Proteomes" id="UP000074914"/>
    </source>
</evidence>
<comment type="catalytic activity">
    <reaction evidence="9">
        <text>epoxyqueuosine(34) in tRNA + AH2 = queuosine(34) in tRNA + A + H2O</text>
        <dbReference type="Rhea" id="RHEA:32159"/>
        <dbReference type="Rhea" id="RHEA-COMP:18571"/>
        <dbReference type="Rhea" id="RHEA-COMP:18582"/>
        <dbReference type="ChEBI" id="CHEBI:13193"/>
        <dbReference type="ChEBI" id="CHEBI:15377"/>
        <dbReference type="ChEBI" id="CHEBI:17499"/>
        <dbReference type="ChEBI" id="CHEBI:194431"/>
        <dbReference type="ChEBI" id="CHEBI:194443"/>
        <dbReference type="EC" id="1.17.99.6"/>
    </reaction>
</comment>
<reference evidence="11 12" key="1">
    <citation type="submission" date="2015-11" db="EMBL/GenBank/DDBJ databases">
        <title>Exploring the genomic traits of fungus-feeding bacterial genus Collimonas.</title>
        <authorList>
            <person name="Song C."/>
            <person name="Schmidt R."/>
            <person name="de Jager V."/>
            <person name="Krzyzanowska D."/>
            <person name="Jongedijk E."/>
            <person name="Cankar K."/>
            <person name="Beekwilder J."/>
            <person name="van Veen A."/>
            <person name="de Boer W."/>
            <person name="van Veen J.A."/>
            <person name="Garbeva P."/>
        </authorList>
    </citation>
    <scope>NUCLEOTIDE SEQUENCE [LARGE SCALE GENOMIC DNA]</scope>
    <source>
        <strain evidence="11 12">Ter291</strain>
    </source>
</reference>
<feature type="binding site" evidence="9">
    <location>
        <position position="185"/>
    </location>
    <ligand>
        <name>cob(II)alamin</name>
        <dbReference type="ChEBI" id="CHEBI:16304"/>
    </ligand>
</feature>
<keyword evidence="9" id="KW-0170">Cobalt</keyword>
<comment type="similarity">
    <text evidence="9">Belongs to the QueG family.</text>
</comment>
<dbReference type="PANTHER" id="PTHR30002:SF4">
    <property type="entry name" value="EPOXYQUEUOSINE REDUCTASE"/>
    <property type="match status" value="1"/>
</dbReference>
<evidence type="ECO:0000256" key="3">
    <source>
        <dbReference type="ARBA" id="ARBA00022694"/>
    </source>
</evidence>
<comment type="function">
    <text evidence="9">Catalyzes the conversion of epoxyqueuosine (oQ) to queuosine (Q), which is a hypermodified base found in the wobble positions of tRNA(Asp), tRNA(Asn), tRNA(His) and tRNA(Tyr).</text>
</comment>
<feature type="active site" description="Proton donor" evidence="9">
    <location>
        <position position="161"/>
    </location>
</feature>
<keyword evidence="7 9" id="KW-0408">Iron</keyword>
<feature type="binding site" evidence="9">
    <location>
        <position position="161"/>
    </location>
    <ligand>
        <name>cob(II)alamin</name>
        <dbReference type="ChEBI" id="CHEBI:16304"/>
    </ligand>
</feature>
<gene>
    <name evidence="9 11" type="primary">queG</name>
    <name evidence="11" type="ORF">CPter291_4334</name>
</gene>
<evidence type="ECO:0000259" key="10">
    <source>
        <dbReference type="PROSITE" id="PS51379"/>
    </source>
</evidence>
<proteinExistence type="inferred from homology"/>
<dbReference type="Gene3D" id="3.30.70.20">
    <property type="match status" value="1"/>
</dbReference>
<evidence type="ECO:0000313" key="11">
    <source>
        <dbReference type="EMBL" id="AMP16561.1"/>
    </source>
</evidence>
<evidence type="ECO:0000256" key="9">
    <source>
        <dbReference type="HAMAP-Rule" id="MF_00916"/>
    </source>
</evidence>
<feature type="binding site" evidence="9">
    <location>
        <position position="241"/>
    </location>
    <ligand>
        <name>[4Fe-4S] cluster</name>
        <dbReference type="ChEBI" id="CHEBI:49883"/>
        <label>2</label>
    </ligand>
</feature>
<feature type="binding site" evidence="9">
    <location>
        <position position="215"/>
    </location>
    <ligand>
        <name>[4Fe-4S] cluster</name>
        <dbReference type="ChEBI" id="CHEBI:49883"/>
        <label>1</label>
    </ligand>
</feature>
<dbReference type="PANTHER" id="PTHR30002">
    <property type="entry name" value="EPOXYQUEUOSINE REDUCTASE"/>
    <property type="match status" value="1"/>
</dbReference>
<feature type="binding site" evidence="9">
    <location>
        <position position="225"/>
    </location>
    <ligand>
        <name>[4Fe-4S] cluster</name>
        <dbReference type="ChEBI" id="CHEBI:49883"/>
        <label>2</label>
    </ligand>
</feature>
<keyword evidence="12" id="KW-1185">Reference proteome</keyword>
<dbReference type="PROSITE" id="PS00198">
    <property type="entry name" value="4FE4S_FER_1"/>
    <property type="match status" value="1"/>
</dbReference>
<feature type="binding site" evidence="9">
    <location>
        <position position="243"/>
    </location>
    <ligand>
        <name>cob(II)alamin</name>
        <dbReference type="ChEBI" id="CHEBI:16304"/>
    </ligand>
</feature>
<feature type="binding site" evidence="9">
    <location>
        <position position="221"/>
    </location>
    <ligand>
        <name>[4Fe-4S] cluster</name>
        <dbReference type="ChEBI" id="CHEBI:49883"/>
        <label>1</label>
    </ligand>
</feature>
<feature type="binding site" evidence="9">
    <location>
        <position position="218"/>
    </location>
    <ligand>
        <name>[4Fe-4S] cluster</name>
        <dbReference type="ChEBI" id="CHEBI:49883"/>
        <label>1</label>
    </ligand>
</feature>
<evidence type="ECO:0000256" key="8">
    <source>
        <dbReference type="ARBA" id="ARBA00023014"/>
    </source>
</evidence>
<dbReference type="PROSITE" id="PS51379">
    <property type="entry name" value="4FE4S_FER_2"/>
    <property type="match status" value="1"/>
</dbReference>
<accession>A0ABM5ZBY2</accession>
<evidence type="ECO:0000256" key="5">
    <source>
        <dbReference type="ARBA" id="ARBA00022785"/>
    </source>
</evidence>
<feature type="binding site" evidence="9">
    <location>
        <begin position="268"/>
        <end position="269"/>
    </location>
    <ligand>
        <name>cob(II)alamin</name>
        <dbReference type="ChEBI" id="CHEBI:16304"/>
    </ligand>
</feature>
<protein>
    <recommendedName>
        <fullName evidence="9">Epoxyqueuosine reductase</fullName>
        <ecNumber evidence="9">1.17.99.6</ecNumber>
    </recommendedName>
    <alternativeName>
        <fullName evidence="9">Queuosine biosynthesis protein QueG</fullName>
    </alternativeName>
</protein>
<keyword evidence="4 9" id="KW-0479">Metal-binding</keyword>
<comment type="subcellular location">
    <subcellularLocation>
        <location evidence="9">Cytoplasm</location>
    </subcellularLocation>
</comment>
<keyword evidence="1 9" id="KW-0004">4Fe-4S</keyword>
<feature type="binding site" evidence="9">
    <location>
        <position position="271"/>
    </location>
    <ligand>
        <name>[4Fe-4S] cluster</name>
        <dbReference type="ChEBI" id="CHEBI:49883"/>
        <label>2</label>
    </ligand>
</feature>
<dbReference type="NCBIfam" id="TIGR00276">
    <property type="entry name" value="tRNA epoxyqueuosine(34) reductase QueG"/>
    <property type="match status" value="1"/>
</dbReference>
<keyword evidence="5 9" id="KW-0671">Queuosine biosynthesis</keyword>
<feature type="binding site" evidence="9">
    <location>
        <position position="196"/>
    </location>
    <ligand>
        <name>cob(II)alamin</name>
        <dbReference type="ChEBI" id="CHEBI:16304"/>
    </ligand>
</feature>
<dbReference type="EC" id="1.17.99.6" evidence="9"/>
<dbReference type="EMBL" id="CP013236">
    <property type="protein sequence ID" value="AMP16561.1"/>
    <property type="molecule type" value="Genomic_DNA"/>
</dbReference>
<evidence type="ECO:0000256" key="1">
    <source>
        <dbReference type="ARBA" id="ARBA00022485"/>
    </source>
</evidence>
<feature type="domain" description="4Fe-4S ferredoxin-type" evidence="10">
    <location>
        <begin position="203"/>
        <end position="235"/>
    </location>
</feature>
<dbReference type="Proteomes" id="UP000074914">
    <property type="component" value="Chromosome"/>
</dbReference>
<evidence type="ECO:0000256" key="4">
    <source>
        <dbReference type="ARBA" id="ARBA00022723"/>
    </source>
</evidence>
<evidence type="ECO:0000256" key="2">
    <source>
        <dbReference type="ARBA" id="ARBA00022490"/>
    </source>
</evidence>
<evidence type="ECO:0000256" key="6">
    <source>
        <dbReference type="ARBA" id="ARBA00023002"/>
    </source>
</evidence>
<feature type="binding site" evidence="9">
    <location>
        <position position="268"/>
    </location>
    <ligand>
        <name>[4Fe-4S] cluster</name>
        <dbReference type="ChEBI" id="CHEBI:49883"/>
        <label>2</label>
    </ligand>
</feature>
<comment type="cofactor">
    <cofactor evidence="9">
        <name>cob(II)alamin</name>
        <dbReference type="ChEBI" id="CHEBI:16304"/>
    </cofactor>
</comment>
<name>A0ABM5ZBY2_9BURK</name>
<evidence type="ECO:0000256" key="7">
    <source>
        <dbReference type="ARBA" id="ARBA00023004"/>
    </source>
</evidence>
<keyword evidence="3 9" id="KW-0819">tRNA processing</keyword>
<dbReference type="InterPro" id="IPR004453">
    <property type="entry name" value="QueG"/>
</dbReference>
<feature type="binding site" evidence="9">
    <location>
        <position position="275"/>
    </location>
    <ligand>
        <name>[4Fe-4S] cluster</name>
        <dbReference type="ChEBI" id="CHEBI:49883"/>
        <label>1</label>
    </ligand>
</feature>
<dbReference type="Pfam" id="PF08331">
    <property type="entry name" value="QueG_DUF1730"/>
    <property type="match status" value="1"/>
</dbReference>
<dbReference type="InterPro" id="IPR013542">
    <property type="entry name" value="QueG_DUF1730"/>
</dbReference>
<dbReference type="InterPro" id="IPR017900">
    <property type="entry name" value="4Fe4S_Fe_S_CS"/>
</dbReference>
<dbReference type="SUPFAM" id="SSF46548">
    <property type="entry name" value="alpha-helical ferredoxin"/>
    <property type="match status" value="1"/>
</dbReference>
<dbReference type="Pfam" id="PF13484">
    <property type="entry name" value="Fer4_16"/>
    <property type="match status" value="1"/>
</dbReference>
<keyword evidence="2 9" id="KW-0963">Cytoplasm</keyword>
<sequence>MAVTQQHFTGQNPPDLDLAALAVAIKAWGRELGFADIRISDVDLAEQEAGFQAWLELGYHGEMDYMAAHGLKRARPAELVPGTIRAIAVRMDYLPRGYRDAPGQWRPLEQARLAPAAAATATISLYARGRDYHKVIRSRLQQLADRIKGEIGEFGYRVFTDSAPVMEVALAQKAGLGWRGKHTLLLNREAGSFFFLGEILTDLPLPVDPPTSAHCGQCSACIDVCPTQAIVGPYRLDARRCISYLTIELKGSIPLELRPLIGNRVYGCDDCQLFCPWNKFAQPSTLGDFDVRNGLDQATLVELFGWSEEQFNSRMEGSPIRRIGHERWLRNMAVGLGNVAAAGISTPEIIAALQARSADPSELVREHVAWALQQHGA</sequence>
<dbReference type="HAMAP" id="MF_00916">
    <property type="entry name" value="QueG"/>
    <property type="match status" value="1"/>
</dbReference>
<comment type="caution">
    <text evidence="9">Lacks conserved residue(s) required for the propagation of feature annotation.</text>
</comment>
<comment type="subunit">
    <text evidence="9">Monomer.</text>
</comment>
<feature type="binding site" evidence="9">
    <location>
        <position position="250"/>
    </location>
    <ligand>
        <name>tRNA</name>
        <dbReference type="ChEBI" id="CHEBI:17843"/>
    </ligand>
</feature>
<feature type="binding site" evidence="9">
    <location>
        <position position="73"/>
    </location>
    <ligand>
        <name>cob(II)alamin</name>
        <dbReference type="ChEBI" id="CHEBI:16304"/>
    </ligand>
</feature>
<comment type="pathway">
    <text evidence="9">tRNA modification; tRNA-queuosine biosynthesis.</text>
</comment>
<keyword evidence="6 9" id="KW-0560">Oxidoreductase</keyword>